<sequence length="360" mass="40769">MIPITKPFLPKQEEYEAFLKGIWQRQWLTNMGPLANELEMKLKNHLKLKHLLFVTNGTIALQMAIKALNLKGEIITTPFSFVASTSSIVWEGCEPVFVDIDNESLNIDATKIEAAITKHTTAILATHVYGNPCDVLAIEKIAKKHNLKVIYDGAHAFGVEIYGKSIFEYGDISTCSLHATKLYHSTEGGLVVTKDPDLLKKMAYIRNFGFVGPETFAELGINGKNSEFHAAMGLANLEHIQTIHQKRKELTDSYDEHLNHFKAFKPKWHSEASINYAYYPIVLESEAFLLKCMEDLKSKEIYSRRYFYPSLSMALPYVKNESLDITDDISKRVLCLPLYVDLSKEEIAMICSVLLSSQNH</sequence>
<dbReference type="PIRSF" id="PIRSF000390">
    <property type="entry name" value="PLP_StrS"/>
    <property type="match status" value="1"/>
</dbReference>
<dbReference type="PANTHER" id="PTHR30244">
    <property type="entry name" value="TRANSAMINASE"/>
    <property type="match status" value="1"/>
</dbReference>
<dbReference type="Pfam" id="PF01041">
    <property type="entry name" value="DegT_DnrJ_EryC1"/>
    <property type="match status" value="1"/>
</dbReference>
<evidence type="ECO:0000313" key="5">
    <source>
        <dbReference type="Proteomes" id="UP001202717"/>
    </source>
</evidence>
<dbReference type="GO" id="GO:0008483">
    <property type="term" value="F:transaminase activity"/>
    <property type="evidence" value="ECO:0007669"/>
    <property type="project" value="UniProtKB-KW"/>
</dbReference>
<dbReference type="InterPro" id="IPR015421">
    <property type="entry name" value="PyrdxlP-dep_Trfase_major"/>
</dbReference>
<name>A0ABY7RY22_9FLAO</name>
<comment type="similarity">
    <text evidence="2 3">Belongs to the DegT/DnrJ/EryC1 family.</text>
</comment>
<dbReference type="PANTHER" id="PTHR30244:SF9">
    <property type="entry name" value="PROTEIN RV3402C"/>
    <property type="match status" value="1"/>
</dbReference>
<gene>
    <name evidence="4" type="ORF">MUN68_013840</name>
</gene>
<proteinExistence type="inferred from homology"/>
<dbReference type="EMBL" id="CP116221">
    <property type="protein sequence ID" value="WCO01141.1"/>
    <property type="molecule type" value="Genomic_DNA"/>
</dbReference>
<reference evidence="4 5" key="1">
    <citation type="submission" date="2023-01" db="EMBL/GenBank/DDBJ databases">
        <title>Psychroserpens ponticola sp. nov., isolated from seawater.</title>
        <authorList>
            <person name="Kristyanto S."/>
            <person name="Jung J."/>
            <person name="Kim J.M."/>
            <person name="Jeon C.O."/>
        </authorList>
    </citation>
    <scope>NUCLEOTIDE SEQUENCE [LARGE SCALE GENOMIC DNA]</scope>
    <source>
        <strain evidence="4 5">MSW6</strain>
    </source>
</reference>
<evidence type="ECO:0000256" key="3">
    <source>
        <dbReference type="RuleBase" id="RU004508"/>
    </source>
</evidence>
<evidence type="ECO:0000256" key="2">
    <source>
        <dbReference type="ARBA" id="ARBA00037999"/>
    </source>
</evidence>
<organism evidence="4 5">
    <name type="scientific">Psychroserpens ponticola</name>
    <dbReference type="NCBI Taxonomy" id="2932268"/>
    <lineage>
        <taxon>Bacteria</taxon>
        <taxon>Pseudomonadati</taxon>
        <taxon>Bacteroidota</taxon>
        <taxon>Flavobacteriia</taxon>
        <taxon>Flavobacteriales</taxon>
        <taxon>Flavobacteriaceae</taxon>
        <taxon>Psychroserpens</taxon>
    </lineage>
</organism>
<dbReference type="SUPFAM" id="SSF53383">
    <property type="entry name" value="PLP-dependent transferases"/>
    <property type="match status" value="1"/>
</dbReference>
<keyword evidence="4" id="KW-0032">Aminotransferase</keyword>
<evidence type="ECO:0000313" key="4">
    <source>
        <dbReference type="EMBL" id="WCO01141.1"/>
    </source>
</evidence>
<evidence type="ECO:0000256" key="1">
    <source>
        <dbReference type="ARBA" id="ARBA00022898"/>
    </source>
</evidence>
<dbReference type="RefSeq" id="WP_249996898.1">
    <property type="nucleotide sequence ID" value="NZ_CP116221.1"/>
</dbReference>
<dbReference type="CDD" id="cd00616">
    <property type="entry name" value="AHBA_syn"/>
    <property type="match status" value="1"/>
</dbReference>
<keyword evidence="4" id="KW-0808">Transferase</keyword>
<dbReference type="InterPro" id="IPR000653">
    <property type="entry name" value="DegT/StrS_aminotransferase"/>
</dbReference>
<dbReference type="InterPro" id="IPR015424">
    <property type="entry name" value="PyrdxlP-dep_Trfase"/>
</dbReference>
<accession>A0ABY7RY22</accession>
<dbReference type="Gene3D" id="3.40.640.10">
    <property type="entry name" value="Type I PLP-dependent aspartate aminotransferase-like (Major domain)"/>
    <property type="match status" value="1"/>
</dbReference>
<keyword evidence="5" id="KW-1185">Reference proteome</keyword>
<protein>
    <submittedName>
        <fullName evidence="4">DegT/DnrJ/EryC1/StrS family aminotransferase</fullName>
    </submittedName>
</protein>
<keyword evidence="1 3" id="KW-0663">Pyridoxal phosphate</keyword>
<dbReference type="Proteomes" id="UP001202717">
    <property type="component" value="Chromosome"/>
</dbReference>